<dbReference type="AlphaFoldDB" id="A0A0E0EIL3"/>
<name>A0A0E0EIL3_9ORYZ</name>
<dbReference type="Proteomes" id="UP000008021">
    <property type="component" value="Chromosome 8"/>
</dbReference>
<sequence length="128" mass="13971">MAAAGQPDGRDAAVREATGVLEVHGNSSKVHHDPSPYLEEDPRGDELPVTLPEKNSKRAALPDLVQDDDAERGSGQRQQQQKDIGNLLAGTGHGRALRILEELYLVWEQIVKGAGAEELLSWISRQDE</sequence>
<proteinExistence type="predicted"/>
<protein>
    <submittedName>
        <fullName evidence="2">Uncharacterized protein</fullName>
    </submittedName>
</protein>
<keyword evidence="3" id="KW-1185">Reference proteome</keyword>
<accession>A0A0E0EIL3</accession>
<reference evidence="2" key="1">
    <citation type="submission" date="2015-04" db="UniProtKB">
        <authorList>
            <consortium name="EnsemblPlants"/>
        </authorList>
    </citation>
    <scope>IDENTIFICATION</scope>
</reference>
<dbReference type="EnsemblPlants" id="OMERI08G04690.2">
    <property type="protein sequence ID" value="OMERI08G04690.2"/>
    <property type="gene ID" value="OMERI08G04690"/>
</dbReference>
<evidence type="ECO:0000256" key="1">
    <source>
        <dbReference type="SAM" id="MobiDB-lite"/>
    </source>
</evidence>
<dbReference type="Gramene" id="OMERI08G04690.2">
    <property type="protein sequence ID" value="OMERI08G04690.2"/>
    <property type="gene ID" value="OMERI08G04690"/>
</dbReference>
<feature type="region of interest" description="Disordered" evidence="1">
    <location>
        <begin position="1"/>
        <end position="88"/>
    </location>
</feature>
<organism evidence="2">
    <name type="scientific">Oryza meridionalis</name>
    <dbReference type="NCBI Taxonomy" id="40149"/>
    <lineage>
        <taxon>Eukaryota</taxon>
        <taxon>Viridiplantae</taxon>
        <taxon>Streptophyta</taxon>
        <taxon>Embryophyta</taxon>
        <taxon>Tracheophyta</taxon>
        <taxon>Spermatophyta</taxon>
        <taxon>Magnoliopsida</taxon>
        <taxon>Liliopsida</taxon>
        <taxon>Poales</taxon>
        <taxon>Poaceae</taxon>
        <taxon>BOP clade</taxon>
        <taxon>Oryzoideae</taxon>
        <taxon>Oryzeae</taxon>
        <taxon>Oryzinae</taxon>
        <taxon>Oryza</taxon>
    </lineage>
</organism>
<evidence type="ECO:0000313" key="2">
    <source>
        <dbReference type="EnsemblPlants" id="OMERI08G04690.2"/>
    </source>
</evidence>
<reference evidence="2" key="2">
    <citation type="submission" date="2018-05" db="EMBL/GenBank/DDBJ databases">
        <title>OmerRS3 (Oryza meridionalis Reference Sequence Version 3).</title>
        <authorList>
            <person name="Zhang J."/>
            <person name="Kudrna D."/>
            <person name="Lee S."/>
            <person name="Talag J."/>
            <person name="Welchert J."/>
            <person name="Wing R.A."/>
        </authorList>
    </citation>
    <scope>NUCLEOTIDE SEQUENCE [LARGE SCALE GENOMIC DNA]</scope>
    <source>
        <strain evidence="2">cv. OR44</strain>
    </source>
</reference>
<evidence type="ECO:0000313" key="3">
    <source>
        <dbReference type="Proteomes" id="UP000008021"/>
    </source>
</evidence>
<feature type="compositionally biased region" description="Basic and acidic residues" evidence="1">
    <location>
        <begin position="30"/>
        <end position="46"/>
    </location>
</feature>